<evidence type="ECO:0000313" key="1">
    <source>
        <dbReference type="EMBL" id="CAA7264555.1"/>
    </source>
</evidence>
<gene>
    <name evidence="1" type="ORF">AAE3_LOCUS6715</name>
</gene>
<name>A0A8S0W014_CYCAE</name>
<dbReference type="OrthoDB" id="3028347at2759"/>
<accession>A0A8S0W014</accession>
<keyword evidence="2" id="KW-1185">Reference proteome</keyword>
<sequence length="153" mass="17245">MAEAAFAATELLDVESLTTDLSSAVEQIFISAYFRKSLRFRTLIIKPCIVGERAALRDIVQRAWDLSLSMQKDLVSCQAKVTIAPKDPKTKDFRPFDSRCVDGVLKGMGTEDGDQVLGTFRFGFEQINEYGERKCFIRPEVITESLLHNSDQM</sequence>
<proteinExistence type="predicted"/>
<dbReference type="AlphaFoldDB" id="A0A8S0W014"/>
<evidence type="ECO:0000313" key="2">
    <source>
        <dbReference type="Proteomes" id="UP000467700"/>
    </source>
</evidence>
<reference evidence="1 2" key="1">
    <citation type="submission" date="2020-01" db="EMBL/GenBank/DDBJ databases">
        <authorList>
            <person name="Gupta K D."/>
        </authorList>
    </citation>
    <scope>NUCLEOTIDE SEQUENCE [LARGE SCALE GENOMIC DNA]</scope>
</reference>
<dbReference type="EMBL" id="CACVBS010000045">
    <property type="protein sequence ID" value="CAA7264555.1"/>
    <property type="molecule type" value="Genomic_DNA"/>
</dbReference>
<comment type="caution">
    <text evidence="1">The sequence shown here is derived from an EMBL/GenBank/DDBJ whole genome shotgun (WGS) entry which is preliminary data.</text>
</comment>
<protein>
    <submittedName>
        <fullName evidence="1">Uncharacterized protein</fullName>
    </submittedName>
</protein>
<dbReference type="Proteomes" id="UP000467700">
    <property type="component" value="Unassembled WGS sequence"/>
</dbReference>
<organism evidence="1 2">
    <name type="scientific">Cyclocybe aegerita</name>
    <name type="common">Black poplar mushroom</name>
    <name type="synonym">Agrocybe aegerita</name>
    <dbReference type="NCBI Taxonomy" id="1973307"/>
    <lineage>
        <taxon>Eukaryota</taxon>
        <taxon>Fungi</taxon>
        <taxon>Dikarya</taxon>
        <taxon>Basidiomycota</taxon>
        <taxon>Agaricomycotina</taxon>
        <taxon>Agaricomycetes</taxon>
        <taxon>Agaricomycetidae</taxon>
        <taxon>Agaricales</taxon>
        <taxon>Agaricineae</taxon>
        <taxon>Bolbitiaceae</taxon>
        <taxon>Cyclocybe</taxon>
    </lineage>
</organism>